<keyword evidence="3" id="KW-1185">Reference proteome</keyword>
<reference evidence="2" key="1">
    <citation type="submission" date="2021-06" db="EMBL/GenBank/DDBJ databases">
        <authorList>
            <consortium name="Wellcome Sanger Institute Data Sharing"/>
        </authorList>
    </citation>
    <scope>NUCLEOTIDE SEQUENCE [LARGE SCALE GENOMIC DNA]</scope>
</reference>
<dbReference type="Proteomes" id="UP000694620">
    <property type="component" value="Chromosome 4"/>
</dbReference>
<proteinExistence type="predicted"/>
<organism evidence="2 3">
    <name type="scientific">Erpetoichthys calabaricus</name>
    <name type="common">Rope fish</name>
    <name type="synonym">Calamoichthys calabaricus</name>
    <dbReference type="NCBI Taxonomy" id="27687"/>
    <lineage>
        <taxon>Eukaryota</taxon>
        <taxon>Metazoa</taxon>
        <taxon>Chordata</taxon>
        <taxon>Craniata</taxon>
        <taxon>Vertebrata</taxon>
        <taxon>Euteleostomi</taxon>
        <taxon>Actinopterygii</taxon>
        <taxon>Polypteriformes</taxon>
        <taxon>Polypteridae</taxon>
        <taxon>Erpetoichthys</taxon>
    </lineage>
</organism>
<reference evidence="2" key="2">
    <citation type="submission" date="2025-08" db="UniProtKB">
        <authorList>
            <consortium name="Ensembl"/>
        </authorList>
    </citation>
    <scope>IDENTIFICATION</scope>
</reference>
<evidence type="ECO:0000313" key="3">
    <source>
        <dbReference type="Proteomes" id="UP000694620"/>
    </source>
</evidence>
<dbReference type="Ensembl" id="ENSECRT00000009050.1">
    <property type="protein sequence ID" value="ENSECRP00000008902.1"/>
    <property type="gene ID" value="ENSECRG00000005985.1"/>
</dbReference>
<sequence>MGHRRFYDQIICDEIQRQKQKIVDEVDVVSMKDYMQYTSNLDETPAYLGGKGNTWRKLSLEEMPRSTVMYDIVDYAKSGCLSESLREKLPLLLMRPTSEEMQLQQLRTISQPRSPPVPPSSVVSTLKSATSKHSSRRSSKARQKVAKMRKLYSSSCSRMEEKATLQLEAFIPTDMDTEKLEMDTNFDDELDEETNNLYSWTQQLSLEDTAIGF</sequence>
<dbReference type="PANTHER" id="PTHR33504:SF1">
    <property type="entry name" value="FAMILY WITH SEQUENCE SIMILARITY 90, MEMBER A1B"/>
    <property type="match status" value="1"/>
</dbReference>
<dbReference type="AlphaFoldDB" id="A0A8C4RZI8"/>
<dbReference type="PANTHER" id="PTHR33504">
    <property type="entry name" value="NADH DEHYDROGENASE (UBIQUINONE) 1 BETA SUBCOMPLEX, 4"/>
    <property type="match status" value="1"/>
</dbReference>
<feature type="region of interest" description="Disordered" evidence="1">
    <location>
        <begin position="107"/>
        <end position="144"/>
    </location>
</feature>
<reference evidence="2" key="3">
    <citation type="submission" date="2025-09" db="UniProtKB">
        <authorList>
            <consortium name="Ensembl"/>
        </authorList>
    </citation>
    <scope>IDENTIFICATION</scope>
</reference>
<dbReference type="GeneTree" id="ENSGT00940000167353"/>
<protein>
    <submittedName>
        <fullName evidence="2">Uncharacterized protein</fullName>
    </submittedName>
</protein>
<name>A0A8C4RZI8_ERPCA</name>
<evidence type="ECO:0000313" key="2">
    <source>
        <dbReference type="Ensembl" id="ENSECRP00000008902.1"/>
    </source>
</evidence>
<accession>A0A8C4RZI8</accession>
<feature type="compositionally biased region" description="Low complexity" evidence="1">
    <location>
        <begin position="120"/>
        <end position="132"/>
    </location>
</feature>
<feature type="compositionally biased region" description="Basic residues" evidence="1">
    <location>
        <begin position="133"/>
        <end position="144"/>
    </location>
</feature>
<evidence type="ECO:0000256" key="1">
    <source>
        <dbReference type="SAM" id="MobiDB-lite"/>
    </source>
</evidence>